<feature type="region of interest" description="Disordered" evidence="1">
    <location>
        <begin position="48"/>
        <end position="69"/>
    </location>
</feature>
<evidence type="ECO:0000313" key="2">
    <source>
        <dbReference type="EMBL" id="KAB0659874.1"/>
    </source>
</evidence>
<protein>
    <submittedName>
        <fullName evidence="2">Uncharacterized protein</fullName>
    </submittedName>
</protein>
<sequence>MAGDRYGLQLDDAWRVVGRRGSDGVHGGDGERVGDAVRQKLCRARREVRSFDNRRARRASPHVDSNPTG</sequence>
<proteinExistence type="predicted"/>
<dbReference type="EMBL" id="VZOL01000408">
    <property type="protein sequence ID" value="KAB0659874.1"/>
    <property type="molecule type" value="Genomic_DNA"/>
</dbReference>
<dbReference type="AlphaFoldDB" id="A0A6L3NE34"/>
<accession>A0A6L3NE34</accession>
<reference evidence="2 3" key="1">
    <citation type="submission" date="2019-09" db="EMBL/GenBank/DDBJ databases">
        <title>Draft genome sequences of 48 bacterial type strains from the CCUG.</title>
        <authorList>
            <person name="Tunovic T."/>
            <person name="Pineiro-Iglesias B."/>
            <person name="Unosson C."/>
            <person name="Inganas E."/>
            <person name="Ohlen M."/>
            <person name="Cardew S."/>
            <person name="Jensie-Markopoulos S."/>
            <person name="Salva-Serra F."/>
            <person name="Jaen-Luchoro D."/>
            <person name="Karlsson R."/>
            <person name="Svensson-Stadler L."/>
            <person name="Chun J."/>
            <person name="Moore E."/>
        </authorList>
    </citation>
    <scope>NUCLEOTIDE SEQUENCE [LARGE SCALE GENOMIC DNA]</scope>
    <source>
        <strain evidence="2 3">CCUG 65687</strain>
    </source>
</reference>
<evidence type="ECO:0000313" key="3">
    <source>
        <dbReference type="Proteomes" id="UP000473571"/>
    </source>
</evidence>
<dbReference type="Proteomes" id="UP000473571">
    <property type="component" value="Unassembled WGS sequence"/>
</dbReference>
<evidence type="ECO:0000256" key="1">
    <source>
        <dbReference type="SAM" id="MobiDB-lite"/>
    </source>
</evidence>
<name>A0A6L3NE34_9BURK</name>
<organism evidence="2 3">
    <name type="scientific">Burkholderia territorii</name>
    <dbReference type="NCBI Taxonomy" id="1503055"/>
    <lineage>
        <taxon>Bacteria</taxon>
        <taxon>Pseudomonadati</taxon>
        <taxon>Pseudomonadota</taxon>
        <taxon>Betaproteobacteria</taxon>
        <taxon>Burkholderiales</taxon>
        <taxon>Burkholderiaceae</taxon>
        <taxon>Burkholderia</taxon>
        <taxon>Burkholderia cepacia complex</taxon>
    </lineage>
</organism>
<comment type="caution">
    <text evidence="2">The sequence shown here is derived from an EMBL/GenBank/DDBJ whole genome shotgun (WGS) entry which is preliminary data.</text>
</comment>
<gene>
    <name evidence="2" type="ORF">F7R13_23235</name>
</gene>